<keyword evidence="4" id="KW-1133">Transmembrane helix</keyword>
<name>A0A0X8E4C4_9MICO</name>
<feature type="domain" description="ABC transporter" evidence="5">
    <location>
        <begin position="193"/>
        <end position="431"/>
    </location>
</feature>
<keyword evidence="4" id="KW-0472">Membrane</keyword>
<dbReference type="OrthoDB" id="501320at2"/>
<sequence length="663" mass="68030">MRFHAGALRTAALVAAVFVATRVVYRVIFGGAGGGGILLLDLPRIPLAGPFAHVALFGPITTGGLANAAVSALPFAAVILAFGVVNAVVDVRRLFVHGSTRGPLRAISRSLVIAWSTAPALAQSVRRARRAAALRGERGGAALLVPVFEQTVERALALAASMEVRGFAARHPRPADTAAGAAPQPDAGTAVVAELTDAALGHDGGWTLSGMSFTITAGTFTVLVGPTGAGKSSLLRGLDGLFQHFDGGQQRGRIEIAGIDRAKTPPRETAALVGSVAQNVRLGFAAATVREEIGFALAVQGASPAEVQRGVHDAAALLAIEHLLGRDIAALSTGEATLVAIAAATVAGPQLLLVDEPLAELDTAARATVSAALTRLARQNGVAVIVAEHQSELWRPVADQWLQIDGGRVQVTGAPAPADRVAAPAALDQTDEPSHPLAQVRGLSVAHDGATVVDAVSFDLAAGELVALGGPNGAGKSSLLLALALADAANTVFVAGDDVSTLAPRQRRRRLALVPERVDELFFHTTVAAECRRADRADSPAVPTDVTLARLLGQAAGAPGHTDLLLRHPRDLSAGQQLCLALAIQLAGNPAVLLVDEPSRGLDAETRRMVGEALRHAARSGGPAGARAVLFATHDNGFAGDYALRQLSIARGRLQAADSAVLR</sequence>
<dbReference type="PANTHER" id="PTHR24220:SF687">
    <property type="entry name" value="ABC TRANSPORTER ATP-BINDING PROTEIN SCO2324-RELATED"/>
    <property type="match status" value="1"/>
</dbReference>
<organism evidence="6 7">
    <name type="scientific">Microterricola viridarii</name>
    <dbReference type="NCBI Taxonomy" id="412690"/>
    <lineage>
        <taxon>Bacteria</taxon>
        <taxon>Bacillati</taxon>
        <taxon>Actinomycetota</taxon>
        <taxon>Actinomycetes</taxon>
        <taxon>Micrococcales</taxon>
        <taxon>Microbacteriaceae</taxon>
        <taxon>Microterricola</taxon>
    </lineage>
</organism>
<dbReference type="PROSITE" id="PS50893">
    <property type="entry name" value="ABC_TRANSPORTER_2"/>
    <property type="match status" value="2"/>
</dbReference>
<evidence type="ECO:0000259" key="5">
    <source>
        <dbReference type="PROSITE" id="PS50893"/>
    </source>
</evidence>
<dbReference type="SMART" id="SM00382">
    <property type="entry name" value="AAA"/>
    <property type="match status" value="2"/>
</dbReference>
<keyword evidence="3" id="KW-0067">ATP-binding</keyword>
<dbReference type="Gene3D" id="3.40.50.300">
    <property type="entry name" value="P-loop containing nucleotide triphosphate hydrolases"/>
    <property type="match status" value="2"/>
</dbReference>
<dbReference type="GO" id="GO:0016887">
    <property type="term" value="F:ATP hydrolysis activity"/>
    <property type="evidence" value="ECO:0007669"/>
    <property type="project" value="InterPro"/>
</dbReference>
<keyword evidence="4" id="KW-0812">Transmembrane</keyword>
<proteinExistence type="predicted"/>
<dbReference type="InterPro" id="IPR027417">
    <property type="entry name" value="P-loop_NTPase"/>
</dbReference>
<keyword evidence="1" id="KW-0813">Transport</keyword>
<protein>
    <recommendedName>
        <fullName evidence="5">ABC transporter domain-containing protein</fullName>
    </recommendedName>
</protein>
<dbReference type="CDD" id="cd03225">
    <property type="entry name" value="ABC_cobalt_CbiO_domain1"/>
    <property type="match status" value="1"/>
</dbReference>
<dbReference type="GO" id="GO:0005886">
    <property type="term" value="C:plasma membrane"/>
    <property type="evidence" value="ECO:0007669"/>
    <property type="project" value="TreeGrafter"/>
</dbReference>
<feature type="transmembrane region" description="Helical" evidence="4">
    <location>
        <begin position="65"/>
        <end position="89"/>
    </location>
</feature>
<evidence type="ECO:0000256" key="2">
    <source>
        <dbReference type="ARBA" id="ARBA00022741"/>
    </source>
</evidence>
<dbReference type="EMBL" id="CP014145">
    <property type="protein sequence ID" value="AMB58781.1"/>
    <property type="molecule type" value="Genomic_DNA"/>
</dbReference>
<dbReference type="PANTHER" id="PTHR24220">
    <property type="entry name" value="IMPORT ATP-BINDING PROTEIN"/>
    <property type="match status" value="1"/>
</dbReference>
<dbReference type="InterPro" id="IPR003439">
    <property type="entry name" value="ABC_transporter-like_ATP-bd"/>
</dbReference>
<evidence type="ECO:0000313" key="7">
    <source>
        <dbReference type="Proteomes" id="UP000058305"/>
    </source>
</evidence>
<dbReference type="AlphaFoldDB" id="A0A0X8E4C4"/>
<dbReference type="GO" id="GO:0022857">
    <property type="term" value="F:transmembrane transporter activity"/>
    <property type="evidence" value="ECO:0007669"/>
    <property type="project" value="UniProtKB-ARBA"/>
</dbReference>
<dbReference type="RefSeq" id="WP_067227587.1">
    <property type="nucleotide sequence ID" value="NZ_CP014145.1"/>
</dbReference>
<evidence type="ECO:0000313" key="6">
    <source>
        <dbReference type="EMBL" id="AMB58781.1"/>
    </source>
</evidence>
<evidence type="ECO:0000256" key="1">
    <source>
        <dbReference type="ARBA" id="ARBA00022448"/>
    </source>
</evidence>
<dbReference type="SUPFAM" id="SSF52540">
    <property type="entry name" value="P-loop containing nucleoside triphosphate hydrolases"/>
    <property type="match status" value="2"/>
</dbReference>
<dbReference type="Proteomes" id="UP000058305">
    <property type="component" value="Chromosome"/>
</dbReference>
<keyword evidence="7" id="KW-1185">Reference proteome</keyword>
<dbReference type="InterPro" id="IPR003593">
    <property type="entry name" value="AAA+_ATPase"/>
</dbReference>
<reference evidence="6 7" key="1">
    <citation type="journal article" date="2016" name="J. Biotechnol.">
        <title>First complete genome sequence of a species in the genus Microterricola, an extremophilic cold active enzyme producing bacterial strain ERGS5:02 isolated from Sikkim Himalaya.</title>
        <authorList>
            <person name="Himanshu"/>
            <person name="Swarnkar M.K."/>
            <person name="Singh D."/>
            <person name="Kumar R."/>
        </authorList>
    </citation>
    <scope>NUCLEOTIDE SEQUENCE [LARGE SCALE GENOMIC DNA]</scope>
    <source>
        <strain evidence="6 7">ERGS5:02</strain>
    </source>
</reference>
<gene>
    <name evidence="6" type="ORF">AWU67_07790</name>
</gene>
<evidence type="ECO:0000256" key="3">
    <source>
        <dbReference type="ARBA" id="ARBA00022840"/>
    </source>
</evidence>
<reference evidence="7" key="2">
    <citation type="submission" date="2016-01" db="EMBL/GenBank/DDBJ databases">
        <title>First complete genome sequence of a species in the genus Microterricola, an extremophilic cold active enzyme producing strain ERGS5:02 isolated from Sikkim Himalaya.</title>
        <authorList>
            <person name="Kumar R."/>
            <person name="Singh D."/>
            <person name="Swarnkar M.K."/>
        </authorList>
    </citation>
    <scope>NUCLEOTIDE SEQUENCE [LARGE SCALE GENOMIC DNA]</scope>
    <source>
        <strain evidence="7">ERGS5:02</strain>
    </source>
</reference>
<dbReference type="Pfam" id="PF00005">
    <property type="entry name" value="ABC_tran"/>
    <property type="match status" value="2"/>
</dbReference>
<accession>A0A0X8E4C4</accession>
<evidence type="ECO:0000256" key="4">
    <source>
        <dbReference type="SAM" id="Phobius"/>
    </source>
</evidence>
<dbReference type="KEGG" id="mvd:AWU67_07790"/>
<keyword evidence="2" id="KW-0547">Nucleotide-binding</keyword>
<dbReference type="InterPro" id="IPR015854">
    <property type="entry name" value="ABC_transpr_LolD-like"/>
</dbReference>
<dbReference type="GO" id="GO:0005524">
    <property type="term" value="F:ATP binding"/>
    <property type="evidence" value="ECO:0007669"/>
    <property type="project" value="UniProtKB-KW"/>
</dbReference>
<feature type="domain" description="ABC transporter" evidence="5">
    <location>
        <begin position="438"/>
        <end position="663"/>
    </location>
</feature>
<dbReference type="InterPro" id="IPR015856">
    <property type="entry name" value="ABC_transpr_CbiO/EcfA_su"/>
</dbReference>